<comment type="caution">
    <text evidence="1">The sequence shown here is derived from an EMBL/GenBank/DDBJ whole genome shotgun (WGS) entry which is preliminary data.</text>
</comment>
<dbReference type="InterPro" id="IPR010323">
    <property type="entry name" value="DUF924"/>
</dbReference>
<gene>
    <name evidence="1" type="ORF">NCCP691_27810</name>
</gene>
<proteinExistence type="predicted"/>
<sequence>MTSKDVLAFWFDEIKPRQWWAADPAFDAQVAGRFGALLEQAARGELHAWRADARGRLAEIIVLDQFSRNIHRNTPRAFARDGIALVLAQEAVAGGALDVLSPVERSFLLLPYMHSESRLIHVQAEALYRAWAPEDNFNFELRHKAIIDRFGRYPHRNAVLGRQSTEEEIAFLKQPGSSF</sequence>
<dbReference type="Gene3D" id="1.25.40.10">
    <property type="entry name" value="Tetratricopeptide repeat domain"/>
    <property type="match status" value="1"/>
</dbReference>
<accession>A0ABQ4Q6C5</accession>
<keyword evidence="2" id="KW-1185">Reference proteome</keyword>
<name>A0ABQ4Q6C5_9BURK</name>
<dbReference type="SUPFAM" id="SSF48452">
    <property type="entry name" value="TPR-like"/>
    <property type="match status" value="1"/>
</dbReference>
<reference evidence="1 2" key="1">
    <citation type="journal article" date="2022" name="Int. J. Syst. Evol. Microbiol.">
        <title>Noviherbaspirillum aridicola sp. nov., isolated from an arid soil in Pakistan.</title>
        <authorList>
            <person name="Khan I.U."/>
            <person name="Saqib M."/>
            <person name="Amin A."/>
            <person name="Hussain F."/>
            <person name="Li L."/>
            <person name="Liu Y.H."/>
            <person name="Fang B.Z."/>
            <person name="Ahmed I."/>
            <person name="Li W.J."/>
        </authorList>
    </citation>
    <scope>NUCLEOTIDE SEQUENCE [LARGE SCALE GENOMIC DNA]</scope>
    <source>
        <strain evidence="1 2">NCCP-691</strain>
    </source>
</reference>
<dbReference type="Proteomes" id="UP000887222">
    <property type="component" value="Unassembled WGS sequence"/>
</dbReference>
<evidence type="ECO:0000313" key="1">
    <source>
        <dbReference type="EMBL" id="GIZ52767.1"/>
    </source>
</evidence>
<dbReference type="EMBL" id="BPMK01000012">
    <property type="protein sequence ID" value="GIZ52767.1"/>
    <property type="molecule type" value="Genomic_DNA"/>
</dbReference>
<evidence type="ECO:0000313" key="2">
    <source>
        <dbReference type="Proteomes" id="UP000887222"/>
    </source>
</evidence>
<organism evidence="1 2">
    <name type="scientific">Noviherbaspirillum aridicola</name>
    <dbReference type="NCBI Taxonomy" id="2849687"/>
    <lineage>
        <taxon>Bacteria</taxon>
        <taxon>Pseudomonadati</taxon>
        <taxon>Pseudomonadota</taxon>
        <taxon>Betaproteobacteria</taxon>
        <taxon>Burkholderiales</taxon>
        <taxon>Oxalobacteraceae</taxon>
        <taxon>Noviherbaspirillum</taxon>
    </lineage>
</organism>
<protein>
    <submittedName>
        <fullName evidence="1">Membrane protein</fullName>
    </submittedName>
</protein>
<dbReference type="Pfam" id="PF06041">
    <property type="entry name" value="DUF924"/>
    <property type="match status" value="1"/>
</dbReference>
<dbReference type="RefSeq" id="WP_220809188.1">
    <property type="nucleotide sequence ID" value="NZ_BPMK01000012.1"/>
</dbReference>
<dbReference type="InterPro" id="IPR011990">
    <property type="entry name" value="TPR-like_helical_dom_sf"/>
</dbReference>
<dbReference type="Gene3D" id="1.20.58.320">
    <property type="entry name" value="TPR-like"/>
    <property type="match status" value="1"/>
</dbReference>